<accession>A0A6G1D9T6</accession>
<dbReference type="EMBL" id="SPHZ02000007">
    <property type="protein sequence ID" value="KAF0908894.1"/>
    <property type="molecule type" value="Genomic_DNA"/>
</dbReference>
<dbReference type="AlphaFoldDB" id="A0A6G1D9T6"/>
<name>A0A6G1D9T6_9ORYZ</name>
<protein>
    <submittedName>
        <fullName evidence="2">Uncharacterized protein</fullName>
    </submittedName>
</protein>
<evidence type="ECO:0000256" key="1">
    <source>
        <dbReference type="SAM" id="MobiDB-lite"/>
    </source>
</evidence>
<reference evidence="2 3" key="1">
    <citation type="submission" date="2019-11" db="EMBL/GenBank/DDBJ databases">
        <title>Whole genome sequence of Oryza granulata.</title>
        <authorList>
            <person name="Li W."/>
        </authorList>
    </citation>
    <scope>NUCLEOTIDE SEQUENCE [LARGE SCALE GENOMIC DNA]</scope>
    <source>
        <strain evidence="3">cv. Menghai</strain>
        <tissue evidence="2">Leaf</tissue>
    </source>
</reference>
<feature type="region of interest" description="Disordered" evidence="1">
    <location>
        <begin position="1"/>
        <end position="44"/>
    </location>
</feature>
<evidence type="ECO:0000313" key="2">
    <source>
        <dbReference type="EMBL" id="KAF0908894.1"/>
    </source>
</evidence>
<comment type="caution">
    <text evidence="2">The sequence shown here is derived from an EMBL/GenBank/DDBJ whole genome shotgun (WGS) entry which is preliminary data.</text>
</comment>
<organism evidence="2 3">
    <name type="scientific">Oryza meyeriana var. granulata</name>
    <dbReference type="NCBI Taxonomy" id="110450"/>
    <lineage>
        <taxon>Eukaryota</taxon>
        <taxon>Viridiplantae</taxon>
        <taxon>Streptophyta</taxon>
        <taxon>Embryophyta</taxon>
        <taxon>Tracheophyta</taxon>
        <taxon>Spermatophyta</taxon>
        <taxon>Magnoliopsida</taxon>
        <taxon>Liliopsida</taxon>
        <taxon>Poales</taxon>
        <taxon>Poaceae</taxon>
        <taxon>BOP clade</taxon>
        <taxon>Oryzoideae</taxon>
        <taxon>Oryzeae</taxon>
        <taxon>Oryzinae</taxon>
        <taxon>Oryza</taxon>
        <taxon>Oryza meyeriana</taxon>
    </lineage>
</organism>
<gene>
    <name evidence="2" type="ORF">E2562_030196</name>
</gene>
<proteinExistence type="predicted"/>
<dbReference type="Proteomes" id="UP000479710">
    <property type="component" value="Unassembled WGS sequence"/>
</dbReference>
<sequence length="65" mass="6964">MPQNAAAKPIGQGGKKGAMIALSDDNKGRPATSTNGDAGGGMRRQRWTAMLLGSRGRRRQQTRRL</sequence>
<keyword evidence="3" id="KW-1185">Reference proteome</keyword>
<evidence type="ECO:0000313" key="3">
    <source>
        <dbReference type="Proteomes" id="UP000479710"/>
    </source>
</evidence>